<keyword evidence="2 7" id="KW-0418">Kinase</keyword>
<dbReference type="InterPro" id="IPR011712">
    <property type="entry name" value="Sig_transdc_His_kin_sub3_dim/P"/>
</dbReference>
<dbReference type="CDD" id="cd16917">
    <property type="entry name" value="HATPase_UhpB-NarQ-NarX-like"/>
    <property type="match status" value="1"/>
</dbReference>
<dbReference type="SUPFAM" id="SSF55781">
    <property type="entry name" value="GAF domain-like"/>
    <property type="match status" value="2"/>
</dbReference>
<feature type="domain" description="GAF" evidence="5">
    <location>
        <begin position="175"/>
        <end position="308"/>
    </location>
</feature>
<feature type="region of interest" description="Disordered" evidence="4">
    <location>
        <begin position="504"/>
        <end position="547"/>
    </location>
</feature>
<dbReference type="PANTHER" id="PTHR24421:SF56">
    <property type="entry name" value="OXYGEN SENSOR HISTIDINE KINASE RESPONSE REGULATOR DOST"/>
    <property type="match status" value="1"/>
</dbReference>
<dbReference type="Gene3D" id="3.30.450.40">
    <property type="match status" value="3"/>
</dbReference>
<keyword evidence="8" id="KW-1185">Reference proteome</keyword>
<reference evidence="8" key="1">
    <citation type="journal article" date="2019" name="Int. J. Syst. Evol. Microbiol.">
        <title>The Global Catalogue of Microorganisms (GCM) 10K type strain sequencing project: providing services to taxonomists for standard genome sequencing and annotation.</title>
        <authorList>
            <consortium name="The Broad Institute Genomics Platform"/>
            <consortium name="The Broad Institute Genome Sequencing Center for Infectious Disease"/>
            <person name="Wu L."/>
            <person name="Ma J."/>
        </authorList>
    </citation>
    <scope>NUCLEOTIDE SEQUENCE [LARGE SCALE GENOMIC DNA]</scope>
    <source>
        <strain evidence="8">CCUG 49018</strain>
    </source>
</reference>
<dbReference type="Pfam" id="PF01590">
    <property type="entry name" value="GAF"/>
    <property type="match status" value="1"/>
</dbReference>
<evidence type="ECO:0000259" key="6">
    <source>
        <dbReference type="SMART" id="SM00387"/>
    </source>
</evidence>
<name>A0ABW3VHE0_9PSEU</name>
<dbReference type="SUPFAM" id="SSF55874">
    <property type="entry name" value="ATPase domain of HSP90 chaperone/DNA topoisomerase II/histidine kinase"/>
    <property type="match status" value="1"/>
</dbReference>
<evidence type="ECO:0000259" key="5">
    <source>
        <dbReference type="SMART" id="SM00065"/>
    </source>
</evidence>
<dbReference type="Proteomes" id="UP001597182">
    <property type="component" value="Unassembled WGS sequence"/>
</dbReference>
<comment type="caution">
    <text evidence="7">The sequence shown here is derived from an EMBL/GenBank/DDBJ whole genome shotgun (WGS) entry which is preliminary data.</text>
</comment>
<keyword evidence="1" id="KW-0808">Transferase</keyword>
<evidence type="ECO:0000256" key="2">
    <source>
        <dbReference type="ARBA" id="ARBA00022777"/>
    </source>
</evidence>
<dbReference type="SMART" id="SM00065">
    <property type="entry name" value="GAF"/>
    <property type="match status" value="2"/>
</dbReference>
<proteinExistence type="predicted"/>
<evidence type="ECO:0000256" key="1">
    <source>
        <dbReference type="ARBA" id="ARBA00022679"/>
    </source>
</evidence>
<gene>
    <name evidence="7" type="ORF">ACFQ34_15535</name>
</gene>
<feature type="domain" description="GAF" evidence="5">
    <location>
        <begin position="37"/>
        <end position="153"/>
    </location>
</feature>
<dbReference type="GO" id="GO:0016301">
    <property type="term" value="F:kinase activity"/>
    <property type="evidence" value="ECO:0007669"/>
    <property type="project" value="UniProtKB-KW"/>
</dbReference>
<sequence>MRYDIGGTGTITSDGARLDVDRARLVEAALAVASGSELEATLHRVVEAATALVDARYGALGVLGADGRVVRVVEVGSGDRDRIWDRNPGATPVAPPAARTFLGVPIRAGDVVFGNLWLTAQDAFTAADERLVQALAAAAGVAVHNAVLLERARTRERWLEALGDVRGEVLGGATTAEVLTLVATRTVELTASTSAVVLLGPDDDGRYRAVASAGAPPDAPSVMPGVLDEVTESRGPVLGARPPAGAGDPAGPWLAVPMLAGERVEGVLLAVRPAGADAFVPAEVPLLTSFAEQAVLALDIAEKARAQRRLDVLADRERIAREVHDRVIQRLFATGLQLQSALRRTTDDDVAGRVRRAVDQLDRTVRDIRASVFDPQPDDGDPGLSRALLDLVARAGAGSGIRVALHTDGPVDTVVGPDLVPHVLAVAREAVANAVRHSGARLVTLTVRAGADLVVRVVDDGMGIRPGAAGDGLADIVARARDLGGTASVERRLGGGTRIVWRVPLDDDLDGDPGGEHSDVPAGPAPVEEGGTSAAAGRAEGPAPAGH</sequence>
<dbReference type="RefSeq" id="WP_013672919.1">
    <property type="nucleotide sequence ID" value="NZ_BAABKS010000022.1"/>
</dbReference>
<keyword evidence="3" id="KW-0902">Two-component regulatory system</keyword>
<dbReference type="Pfam" id="PF13492">
    <property type="entry name" value="GAF_3"/>
    <property type="match status" value="1"/>
</dbReference>
<evidence type="ECO:0000313" key="7">
    <source>
        <dbReference type="EMBL" id="MFD1234702.1"/>
    </source>
</evidence>
<evidence type="ECO:0000313" key="8">
    <source>
        <dbReference type="Proteomes" id="UP001597182"/>
    </source>
</evidence>
<accession>A0ABW3VHE0</accession>
<dbReference type="InterPro" id="IPR003018">
    <property type="entry name" value="GAF"/>
</dbReference>
<feature type="domain" description="Histidine kinase/HSP90-like ATPase" evidence="6">
    <location>
        <begin position="418"/>
        <end position="507"/>
    </location>
</feature>
<feature type="compositionally biased region" description="Low complexity" evidence="4">
    <location>
        <begin position="534"/>
        <end position="547"/>
    </location>
</feature>
<dbReference type="Pfam" id="PF02518">
    <property type="entry name" value="HATPase_c"/>
    <property type="match status" value="1"/>
</dbReference>
<dbReference type="Gene3D" id="3.30.565.10">
    <property type="entry name" value="Histidine kinase-like ATPase, C-terminal domain"/>
    <property type="match status" value="1"/>
</dbReference>
<dbReference type="InterPro" id="IPR036890">
    <property type="entry name" value="HATPase_C_sf"/>
</dbReference>
<organism evidence="7 8">
    <name type="scientific">Pseudonocardia benzenivorans</name>
    <dbReference type="NCBI Taxonomy" id="228005"/>
    <lineage>
        <taxon>Bacteria</taxon>
        <taxon>Bacillati</taxon>
        <taxon>Actinomycetota</taxon>
        <taxon>Actinomycetes</taxon>
        <taxon>Pseudonocardiales</taxon>
        <taxon>Pseudonocardiaceae</taxon>
        <taxon>Pseudonocardia</taxon>
    </lineage>
</organism>
<evidence type="ECO:0000256" key="3">
    <source>
        <dbReference type="ARBA" id="ARBA00023012"/>
    </source>
</evidence>
<dbReference type="SMART" id="SM00387">
    <property type="entry name" value="HATPase_c"/>
    <property type="match status" value="1"/>
</dbReference>
<dbReference type="InterPro" id="IPR029016">
    <property type="entry name" value="GAF-like_dom_sf"/>
</dbReference>
<dbReference type="EMBL" id="JBHTMB010000140">
    <property type="protein sequence ID" value="MFD1234702.1"/>
    <property type="molecule type" value="Genomic_DNA"/>
</dbReference>
<dbReference type="PANTHER" id="PTHR24421">
    <property type="entry name" value="NITRATE/NITRITE SENSOR PROTEIN NARX-RELATED"/>
    <property type="match status" value="1"/>
</dbReference>
<dbReference type="InterPro" id="IPR050482">
    <property type="entry name" value="Sensor_HK_TwoCompSys"/>
</dbReference>
<dbReference type="InterPro" id="IPR003594">
    <property type="entry name" value="HATPase_dom"/>
</dbReference>
<dbReference type="Pfam" id="PF07730">
    <property type="entry name" value="HisKA_3"/>
    <property type="match status" value="1"/>
</dbReference>
<protein>
    <submittedName>
        <fullName evidence="7">GAF domain-containing sensor histidine kinase</fullName>
    </submittedName>
</protein>
<evidence type="ECO:0000256" key="4">
    <source>
        <dbReference type="SAM" id="MobiDB-lite"/>
    </source>
</evidence>
<dbReference type="Gene3D" id="1.20.5.1930">
    <property type="match status" value="1"/>
</dbReference>